<sequence>MNEQVTRTHFKAARVDEMREALEDCAAAPAEAPRGLPGHFYNDPAFFEHESNTVLHRGWHCVGRVDEFAEPGDYLTLNLLGEPLIVVRDGDGIKALSNVCRHRGMPLAAGHGNAKRFVCRYHAWTYGTDGALLRAPRMKNQGFDPKNCRLATFPCVQRFGFVYVSLSQDAPDIDVELAGLKDVIDRYEPEEYHIVHSASEIWQCNWKALVENFMEGYHLSVVHPQTLHGYTPTGLSRKGPNGAGFTSYFANYPDNIPPRGEGAPGLDAEARHRSTLFAAFPCQVVSVAASLLVSLSIRPLTATSIEVRWTMSAYPGSLDGDTIDQRIALWESVNLEDREKLEAMQTALGSVHATGGPLAEDDYEGTVRDFLIWLARQDAEAHGTA</sequence>
<keyword evidence="5" id="KW-0408">Iron</keyword>
<keyword evidence="3" id="KW-0479">Metal-binding</keyword>
<dbReference type="EC" id="1.14.13.-" evidence="9"/>
<keyword evidence="2" id="KW-0001">2Fe-2S</keyword>
<feature type="domain" description="Rieske" evidence="8">
    <location>
        <begin position="59"/>
        <end position="164"/>
    </location>
</feature>
<dbReference type="CDD" id="cd03469">
    <property type="entry name" value="Rieske_RO_Alpha_N"/>
    <property type="match status" value="1"/>
</dbReference>
<dbReference type="InterPro" id="IPR017941">
    <property type="entry name" value="Rieske_2Fe-2S"/>
</dbReference>
<dbReference type="PROSITE" id="PS00570">
    <property type="entry name" value="RING_HYDROXYL_ALPHA"/>
    <property type="match status" value="1"/>
</dbReference>
<dbReference type="PANTHER" id="PTHR43756:SF5">
    <property type="entry name" value="CHOLINE MONOOXYGENASE, CHLOROPLASTIC"/>
    <property type="match status" value="1"/>
</dbReference>
<dbReference type="Gene3D" id="3.90.380.10">
    <property type="entry name" value="Naphthalene 1,2-dioxygenase Alpha Subunit, Chain A, domain 1"/>
    <property type="match status" value="2"/>
</dbReference>
<evidence type="ECO:0000256" key="6">
    <source>
        <dbReference type="ARBA" id="ARBA00023014"/>
    </source>
</evidence>
<dbReference type="InterPro" id="IPR001663">
    <property type="entry name" value="Rng_hydr_dOase-A"/>
</dbReference>
<comment type="cofactor">
    <cofactor evidence="1">
        <name>Fe cation</name>
        <dbReference type="ChEBI" id="CHEBI:24875"/>
    </cofactor>
</comment>
<reference evidence="10" key="1">
    <citation type="journal article" date="2019" name="Int. J. Syst. Evol. Microbiol.">
        <title>The Global Catalogue of Microorganisms (GCM) 10K type strain sequencing project: providing services to taxonomists for standard genome sequencing and annotation.</title>
        <authorList>
            <consortium name="The Broad Institute Genomics Platform"/>
            <consortium name="The Broad Institute Genome Sequencing Center for Infectious Disease"/>
            <person name="Wu L."/>
            <person name="Ma J."/>
        </authorList>
    </citation>
    <scope>NUCLEOTIDE SEQUENCE [LARGE SCALE GENOMIC DNA]</scope>
    <source>
        <strain evidence="10">TISTR 2562</strain>
    </source>
</reference>
<evidence type="ECO:0000256" key="1">
    <source>
        <dbReference type="ARBA" id="ARBA00001962"/>
    </source>
</evidence>
<dbReference type="SUPFAM" id="SSF55961">
    <property type="entry name" value="Bet v1-like"/>
    <property type="match status" value="1"/>
</dbReference>
<dbReference type="InterPro" id="IPR015881">
    <property type="entry name" value="ARHD_Rieske_2Fe_2S"/>
</dbReference>
<dbReference type="PROSITE" id="PS51296">
    <property type="entry name" value="RIESKE"/>
    <property type="match status" value="1"/>
</dbReference>
<organism evidence="9 10">
    <name type="scientific">Sulfitobacter aestuarii</name>
    <dbReference type="NCBI Taxonomy" id="2161676"/>
    <lineage>
        <taxon>Bacteria</taxon>
        <taxon>Pseudomonadati</taxon>
        <taxon>Pseudomonadota</taxon>
        <taxon>Alphaproteobacteria</taxon>
        <taxon>Rhodobacterales</taxon>
        <taxon>Roseobacteraceae</taxon>
        <taxon>Sulfitobacter</taxon>
    </lineage>
</organism>
<comment type="caution">
    <text evidence="9">The sequence shown here is derived from an EMBL/GenBank/DDBJ whole genome shotgun (WGS) entry which is preliminary data.</text>
</comment>
<keyword evidence="10" id="KW-1185">Reference proteome</keyword>
<accession>A0ABW5U246</accession>
<name>A0ABW5U246_9RHOB</name>
<dbReference type="SUPFAM" id="SSF50022">
    <property type="entry name" value="ISP domain"/>
    <property type="match status" value="1"/>
</dbReference>
<keyword evidence="4 9" id="KW-0560">Oxidoreductase</keyword>
<evidence type="ECO:0000259" key="8">
    <source>
        <dbReference type="PROSITE" id="PS51296"/>
    </source>
</evidence>
<evidence type="ECO:0000313" key="10">
    <source>
        <dbReference type="Proteomes" id="UP001597474"/>
    </source>
</evidence>
<proteinExistence type="predicted"/>
<protein>
    <submittedName>
        <fullName evidence="9">Aromatic ring-hydroxylating dioxygenase subunit alpha</fullName>
        <ecNumber evidence="9">1.14.13.-</ecNumber>
    </submittedName>
</protein>
<dbReference type="InterPro" id="IPR036922">
    <property type="entry name" value="Rieske_2Fe-2S_sf"/>
</dbReference>
<dbReference type="PANTHER" id="PTHR43756">
    <property type="entry name" value="CHOLINE MONOOXYGENASE, CHLOROPLASTIC"/>
    <property type="match status" value="1"/>
</dbReference>
<dbReference type="Pfam" id="PF00355">
    <property type="entry name" value="Rieske"/>
    <property type="match status" value="1"/>
</dbReference>
<evidence type="ECO:0000256" key="4">
    <source>
        <dbReference type="ARBA" id="ARBA00023002"/>
    </source>
</evidence>
<dbReference type="Gene3D" id="2.102.10.10">
    <property type="entry name" value="Rieske [2Fe-2S] iron-sulphur domain"/>
    <property type="match status" value="1"/>
</dbReference>
<evidence type="ECO:0000256" key="2">
    <source>
        <dbReference type="ARBA" id="ARBA00022714"/>
    </source>
</evidence>
<dbReference type="GO" id="GO:0051213">
    <property type="term" value="F:dioxygenase activity"/>
    <property type="evidence" value="ECO:0007669"/>
    <property type="project" value="UniProtKB-KW"/>
</dbReference>
<dbReference type="Pfam" id="PF00848">
    <property type="entry name" value="Ring_hydroxyl_A"/>
    <property type="match status" value="1"/>
</dbReference>
<evidence type="ECO:0000256" key="3">
    <source>
        <dbReference type="ARBA" id="ARBA00022723"/>
    </source>
</evidence>
<dbReference type="RefSeq" id="WP_386374075.1">
    <property type="nucleotide sequence ID" value="NZ_JBHUMP010000007.1"/>
</dbReference>
<dbReference type="Proteomes" id="UP001597474">
    <property type="component" value="Unassembled WGS sequence"/>
</dbReference>
<evidence type="ECO:0000256" key="7">
    <source>
        <dbReference type="ARBA" id="ARBA00023027"/>
    </source>
</evidence>
<evidence type="ECO:0000256" key="5">
    <source>
        <dbReference type="ARBA" id="ARBA00023004"/>
    </source>
</evidence>
<dbReference type="PRINTS" id="PR00090">
    <property type="entry name" value="RNGDIOXGNASE"/>
</dbReference>
<evidence type="ECO:0000313" key="9">
    <source>
        <dbReference type="EMBL" id="MFD2739966.1"/>
    </source>
</evidence>
<keyword evidence="7" id="KW-0520">NAD</keyword>
<keyword evidence="9" id="KW-0223">Dioxygenase</keyword>
<dbReference type="InterPro" id="IPR015879">
    <property type="entry name" value="Ring_hydroxy_dOase_asu_C_dom"/>
</dbReference>
<dbReference type="EMBL" id="JBHUMP010000007">
    <property type="protein sequence ID" value="MFD2739966.1"/>
    <property type="molecule type" value="Genomic_DNA"/>
</dbReference>
<keyword evidence="6" id="KW-0411">Iron-sulfur</keyword>
<gene>
    <name evidence="9" type="ORF">ACFSUD_10330</name>
</gene>